<comment type="catalytic activity">
    <reaction evidence="4">
        <text>1D-myo-inositol 2-acetamido-2-deoxy-alpha-D-glucopyranoside + H2O = 1D-myo-inositol 2-amino-2-deoxy-alpha-D-glucopyranoside + acetate</text>
        <dbReference type="Rhea" id="RHEA:26180"/>
        <dbReference type="ChEBI" id="CHEBI:15377"/>
        <dbReference type="ChEBI" id="CHEBI:30089"/>
        <dbReference type="ChEBI" id="CHEBI:52442"/>
        <dbReference type="ChEBI" id="CHEBI:58886"/>
        <dbReference type="EC" id="3.5.1.103"/>
    </reaction>
</comment>
<organism evidence="5 6">
    <name type="scientific">Frankia canadensis</name>
    <dbReference type="NCBI Taxonomy" id="1836972"/>
    <lineage>
        <taxon>Bacteria</taxon>
        <taxon>Bacillati</taxon>
        <taxon>Actinomycetota</taxon>
        <taxon>Actinomycetes</taxon>
        <taxon>Frankiales</taxon>
        <taxon>Frankiaceae</taxon>
        <taxon>Frankia</taxon>
    </lineage>
</organism>
<dbReference type="Proteomes" id="UP000234331">
    <property type="component" value="Unassembled WGS sequence"/>
</dbReference>
<dbReference type="InterPro" id="IPR024078">
    <property type="entry name" value="LmbE-like_dom_sf"/>
</dbReference>
<dbReference type="GO" id="GO:0010125">
    <property type="term" value="P:mycothiol biosynthetic process"/>
    <property type="evidence" value="ECO:0007669"/>
    <property type="project" value="UniProtKB-UniRule"/>
</dbReference>
<sequence length="327" mass="34643">MTSAASPPNPPPPTAAGSPAARRLMVVHAHPDDEVISTGIALASYAAAPDTSVTLVTCTLGEEGEVLVPELVNLRADLGDQLGGYRIGELAGACAALGLTDQRFLGGPGRFRDSGMMGTPPNDHPRSFWQADLDESTAELVRIVRDVRPHVLVSYDSFGAYGHPDHIRAHQVTARAYTDAADPAFAPDAGAPWQVAKRYETAMPRSAALAGFEHFRDADVPNNPFAGMKSVDDMVVRLTEDADITTEISAPEFFEAKIAAMRSHRTQMAVDGFFFALADGIGQRAWGAEHFVLAAGTRGPGGGADGREQDFFAGIELAGIEFAGIEL</sequence>
<dbReference type="PANTHER" id="PTHR12993">
    <property type="entry name" value="N-ACETYLGLUCOSAMINYL-PHOSPHATIDYLINOSITOL DE-N-ACETYLASE-RELATED"/>
    <property type="match status" value="1"/>
</dbReference>
<feature type="binding site" evidence="4">
    <location>
        <position position="30"/>
    </location>
    <ligand>
        <name>Zn(2+)</name>
        <dbReference type="ChEBI" id="CHEBI:29105"/>
    </ligand>
</feature>
<evidence type="ECO:0000256" key="3">
    <source>
        <dbReference type="ARBA" id="ARBA00022833"/>
    </source>
</evidence>
<dbReference type="EMBL" id="FZMO01000057">
    <property type="protein sequence ID" value="SNQ46690.1"/>
    <property type="molecule type" value="Genomic_DNA"/>
</dbReference>
<dbReference type="InterPro" id="IPR017810">
    <property type="entry name" value="Mycothiol_biosynthesis_MshB"/>
</dbReference>
<dbReference type="HAMAP" id="MF_01696">
    <property type="entry name" value="MshB"/>
    <property type="match status" value="1"/>
</dbReference>
<protein>
    <recommendedName>
        <fullName evidence="4">1D-myo-inositol 2-acetamido-2-deoxy-alpha-D-glucopyranoside deacetylase</fullName>
        <shortName evidence="4">GlcNAc-Ins deacetylase</shortName>
        <ecNumber evidence="4">3.5.1.103</ecNumber>
    </recommendedName>
    <alternativeName>
        <fullName evidence="4">N-acetyl-1-D-myo-inositol-2-amino-2-deoxy-alpha-D-glucopyranoside deacetylase</fullName>
    </alternativeName>
</protein>
<feature type="binding site" evidence="4">
    <location>
        <position position="33"/>
    </location>
    <ligand>
        <name>Zn(2+)</name>
        <dbReference type="ChEBI" id="CHEBI:29105"/>
    </ligand>
</feature>
<evidence type="ECO:0000256" key="4">
    <source>
        <dbReference type="HAMAP-Rule" id="MF_01696"/>
    </source>
</evidence>
<keyword evidence="1 4" id="KW-0479">Metal-binding</keyword>
<dbReference type="SUPFAM" id="SSF102588">
    <property type="entry name" value="LmbE-like"/>
    <property type="match status" value="1"/>
</dbReference>
<evidence type="ECO:0000313" key="5">
    <source>
        <dbReference type="EMBL" id="SNQ46690.1"/>
    </source>
</evidence>
<dbReference type="InterPro" id="IPR003737">
    <property type="entry name" value="GlcNAc_PI_deacetylase-related"/>
</dbReference>
<dbReference type="Gene3D" id="3.40.50.10320">
    <property type="entry name" value="LmbE-like"/>
    <property type="match status" value="1"/>
</dbReference>
<dbReference type="Pfam" id="PF02585">
    <property type="entry name" value="PIG-L"/>
    <property type="match status" value="1"/>
</dbReference>
<accession>A0A2I2KLZ9</accession>
<name>A0A2I2KLZ9_9ACTN</name>
<dbReference type="GO" id="GO:0035595">
    <property type="term" value="F:N-acetylglucosaminylinositol deacetylase activity"/>
    <property type="evidence" value="ECO:0007669"/>
    <property type="project" value="UniProtKB-EC"/>
</dbReference>
<keyword evidence="3 4" id="KW-0862">Zinc</keyword>
<dbReference type="GO" id="GO:0008270">
    <property type="term" value="F:zinc ion binding"/>
    <property type="evidence" value="ECO:0007669"/>
    <property type="project" value="UniProtKB-UniRule"/>
</dbReference>
<comment type="cofactor">
    <cofactor evidence="4">
        <name>Zn(2+)</name>
        <dbReference type="ChEBI" id="CHEBI:29105"/>
    </cofactor>
    <text evidence="4">Binds 1 zinc ion per subunit.</text>
</comment>
<comment type="similarity">
    <text evidence="4">Belongs to the MshB deacetylase family.</text>
</comment>
<dbReference type="EC" id="3.5.1.103" evidence="4"/>
<keyword evidence="2 4" id="KW-0378">Hydrolase</keyword>
<reference evidence="5 6" key="1">
    <citation type="submission" date="2017-06" db="EMBL/GenBank/DDBJ databases">
        <authorList>
            <person name="Kim H.J."/>
            <person name="Triplett B.A."/>
        </authorList>
    </citation>
    <scope>NUCLEOTIDE SEQUENCE [LARGE SCALE GENOMIC DNA]</scope>
    <source>
        <strain evidence="5">FRACA_ARgP5</strain>
    </source>
</reference>
<keyword evidence="6" id="KW-1185">Reference proteome</keyword>
<proteinExistence type="inferred from homology"/>
<dbReference type="AlphaFoldDB" id="A0A2I2KLZ9"/>
<gene>
    <name evidence="4 5" type="primary">mshB</name>
    <name evidence="5" type="ORF">FRACA_150062</name>
</gene>
<dbReference type="PANTHER" id="PTHR12993:SF26">
    <property type="entry name" value="1D-MYO-INOSITOL 2-ACETAMIDO-2-DEOXY-ALPHA-D-GLUCOPYRANOSIDE DEACETYLASE"/>
    <property type="match status" value="1"/>
</dbReference>
<comment type="function">
    <text evidence="4">Catalyzes the deacetylation of 1D-myo-inositol 2-acetamido-2-deoxy-alpha-D-glucopyranoside (GlcNAc-Ins) in the mycothiol biosynthesis pathway.</text>
</comment>
<evidence type="ECO:0000256" key="1">
    <source>
        <dbReference type="ARBA" id="ARBA00022723"/>
    </source>
</evidence>
<feature type="binding site" evidence="4">
    <location>
        <position position="166"/>
    </location>
    <ligand>
        <name>Zn(2+)</name>
        <dbReference type="ChEBI" id="CHEBI:29105"/>
    </ligand>
</feature>
<evidence type="ECO:0000313" key="6">
    <source>
        <dbReference type="Proteomes" id="UP000234331"/>
    </source>
</evidence>
<dbReference type="NCBIfam" id="TIGR03445">
    <property type="entry name" value="mycothiol_MshB"/>
    <property type="match status" value="1"/>
</dbReference>
<evidence type="ECO:0000256" key="2">
    <source>
        <dbReference type="ARBA" id="ARBA00022801"/>
    </source>
</evidence>